<dbReference type="PRINTS" id="PR00132">
    <property type="entry name" value="GLHYDRLASE2"/>
</dbReference>
<evidence type="ECO:0000256" key="2">
    <source>
        <dbReference type="ARBA" id="ARBA00022801"/>
    </source>
</evidence>
<evidence type="ECO:0000313" key="8">
    <source>
        <dbReference type="EMBL" id="KAK8836098.1"/>
    </source>
</evidence>
<evidence type="ECO:0000256" key="4">
    <source>
        <dbReference type="SAM" id="Phobius"/>
    </source>
</evidence>
<dbReference type="EMBL" id="JAPFFF010000069">
    <property type="protein sequence ID" value="KAK8836098.1"/>
    <property type="molecule type" value="Genomic_DNA"/>
</dbReference>
<feature type="domain" description="Glycoside hydrolase family 2 immunoglobulin-like beta-sandwich" evidence="5">
    <location>
        <begin position="250"/>
        <end position="322"/>
    </location>
</feature>
<keyword evidence="3" id="KW-0326">Glycosidase</keyword>
<dbReference type="InterPro" id="IPR006102">
    <property type="entry name" value="Ig-like_GH2"/>
</dbReference>
<dbReference type="Pfam" id="PF02837">
    <property type="entry name" value="Glyco_hydro_2_N"/>
    <property type="match status" value="1"/>
</dbReference>
<evidence type="ECO:0008006" key="10">
    <source>
        <dbReference type="Google" id="ProtNLM"/>
    </source>
</evidence>
<feature type="domain" description="Glycoside hydrolase family 2 catalytic" evidence="6">
    <location>
        <begin position="326"/>
        <end position="619"/>
    </location>
</feature>
<sequence length="716" mass="81697">MHSGEYIDLSNEKPKNTKSKIVIIAIILLEVALVGCSIIALCINKTHTVTHSNLSLLQSGRSIIPLKNWNFFYNLSSISKDLDKIDFSKVLVNTTNVTVPHTWNGLDGQDGGDDYARIPCSYQTYYQRAKGATNPIYIEFCGANLKTTVYANGQKVGRHVGGFGKFRFELTSYLKEGDNLLTVVVDNSNNKEYYPYRADFTFFGGIYRDVNLISVSKLHFSLTDYGSKSLYVIPNATTGEVLINSTYVNEEGLKDVKVRYTIYDADNKVLSTTESSDPITVKIDKPHLWQGRKDPYLYRVHADLLDSNKNVTDTLESHFGFRTIFINKTACYLNGEKYQLRGVSRHQDRPNKGWAISNEEEKEDFDIIYEMGANSVRLAHYQQNETVYEYCDKLGLVVICEVPLISHFLNTEESTNNLRDQMIEMVKQNFNHPCVAYWGLMNEIVQYTPQSEAMLKVIRELDLLVRSLDITRGTYGVMISDTSHTSELNRIPDIIGYNLYQGWYNGNVADNAWIIDDIRKHEENSPLAVSEYGADGNADYHSDKPVRKDYTEEYQFIFHSQFYEIIEQKDVWGGFVWNMFDFASDSRDEGGRKGMNFKGLVTYDRKYKKESFYFYKAVWNKEEKFVHVCGTRFHNRTTDTIDVTIVTSAIALNTDLYIYNNDALISTLANNANIINIANVKLNDGINLVKAVIKQGDTIISSHEVEFEKVAKPSSS</sequence>
<dbReference type="InterPro" id="IPR006104">
    <property type="entry name" value="Glyco_hydro_2_N"/>
</dbReference>
<reference evidence="8 9" key="1">
    <citation type="submission" date="2024-04" db="EMBL/GenBank/DDBJ databases">
        <title>Tritrichomonas musculus Genome.</title>
        <authorList>
            <person name="Alves-Ferreira E."/>
            <person name="Grigg M."/>
            <person name="Lorenzi H."/>
            <person name="Galac M."/>
        </authorList>
    </citation>
    <scope>NUCLEOTIDE SEQUENCE [LARGE SCALE GENOMIC DNA]</scope>
    <source>
        <strain evidence="8 9">EAF2021</strain>
    </source>
</reference>
<keyword evidence="4" id="KW-1133">Transmembrane helix</keyword>
<gene>
    <name evidence="8" type="ORF">M9Y10_040055</name>
</gene>
<evidence type="ECO:0000259" key="6">
    <source>
        <dbReference type="Pfam" id="PF02836"/>
    </source>
</evidence>
<feature type="domain" description="Glycosyl hydrolases family 2 sugar binding" evidence="7">
    <location>
        <begin position="136"/>
        <end position="213"/>
    </location>
</feature>
<dbReference type="SUPFAM" id="SSF51445">
    <property type="entry name" value="(Trans)glycosidases"/>
    <property type="match status" value="1"/>
</dbReference>
<dbReference type="Proteomes" id="UP001470230">
    <property type="component" value="Unassembled WGS sequence"/>
</dbReference>
<accession>A0ABR2GQ82</accession>
<dbReference type="Gene3D" id="2.60.40.10">
    <property type="entry name" value="Immunoglobulins"/>
    <property type="match status" value="2"/>
</dbReference>
<keyword evidence="2" id="KW-0378">Hydrolase</keyword>
<proteinExistence type="inferred from homology"/>
<keyword evidence="4" id="KW-0472">Membrane</keyword>
<comment type="caution">
    <text evidence="8">The sequence shown here is derived from an EMBL/GenBank/DDBJ whole genome shotgun (WGS) entry which is preliminary data.</text>
</comment>
<evidence type="ECO:0000259" key="7">
    <source>
        <dbReference type="Pfam" id="PF02837"/>
    </source>
</evidence>
<evidence type="ECO:0000313" key="9">
    <source>
        <dbReference type="Proteomes" id="UP001470230"/>
    </source>
</evidence>
<name>A0ABR2GQ82_9EUKA</name>
<organism evidence="8 9">
    <name type="scientific">Tritrichomonas musculus</name>
    <dbReference type="NCBI Taxonomy" id="1915356"/>
    <lineage>
        <taxon>Eukaryota</taxon>
        <taxon>Metamonada</taxon>
        <taxon>Parabasalia</taxon>
        <taxon>Tritrichomonadida</taxon>
        <taxon>Tritrichomonadidae</taxon>
        <taxon>Tritrichomonas</taxon>
    </lineage>
</organism>
<feature type="transmembrane region" description="Helical" evidence="4">
    <location>
        <begin position="21"/>
        <end position="41"/>
    </location>
</feature>
<dbReference type="Pfam" id="PF02836">
    <property type="entry name" value="Glyco_hydro_2_C"/>
    <property type="match status" value="1"/>
</dbReference>
<dbReference type="Gene3D" id="2.60.120.260">
    <property type="entry name" value="Galactose-binding domain-like"/>
    <property type="match status" value="1"/>
</dbReference>
<dbReference type="InterPro" id="IPR013783">
    <property type="entry name" value="Ig-like_fold"/>
</dbReference>
<dbReference type="InterPro" id="IPR006101">
    <property type="entry name" value="Glyco_hydro_2"/>
</dbReference>
<dbReference type="InterPro" id="IPR008979">
    <property type="entry name" value="Galactose-bd-like_sf"/>
</dbReference>
<dbReference type="Gene3D" id="3.20.20.80">
    <property type="entry name" value="Glycosidases"/>
    <property type="match status" value="1"/>
</dbReference>
<dbReference type="InterPro" id="IPR036156">
    <property type="entry name" value="Beta-gal/glucu_dom_sf"/>
</dbReference>
<dbReference type="PANTHER" id="PTHR42732:SF1">
    <property type="entry name" value="BETA-MANNOSIDASE"/>
    <property type="match status" value="1"/>
</dbReference>
<dbReference type="InterPro" id="IPR051913">
    <property type="entry name" value="GH2_Domain-Containing"/>
</dbReference>
<evidence type="ECO:0000256" key="1">
    <source>
        <dbReference type="ARBA" id="ARBA00007401"/>
    </source>
</evidence>
<keyword evidence="9" id="KW-1185">Reference proteome</keyword>
<evidence type="ECO:0000256" key="3">
    <source>
        <dbReference type="ARBA" id="ARBA00023295"/>
    </source>
</evidence>
<protein>
    <recommendedName>
        <fullName evidence="10">Beta-galactosidase</fullName>
    </recommendedName>
</protein>
<evidence type="ECO:0000259" key="5">
    <source>
        <dbReference type="Pfam" id="PF00703"/>
    </source>
</evidence>
<dbReference type="Pfam" id="PF00703">
    <property type="entry name" value="Glyco_hydro_2"/>
    <property type="match status" value="1"/>
</dbReference>
<dbReference type="PANTHER" id="PTHR42732">
    <property type="entry name" value="BETA-GALACTOSIDASE"/>
    <property type="match status" value="1"/>
</dbReference>
<dbReference type="InterPro" id="IPR017853">
    <property type="entry name" value="GH"/>
</dbReference>
<dbReference type="SUPFAM" id="SSF49303">
    <property type="entry name" value="beta-Galactosidase/glucuronidase domain"/>
    <property type="match status" value="1"/>
</dbReference>
<comment type="similarity">
    <text evidence="1">Belongs to the glycosyl hydrolase 2 family.</text>
</comment>
<keyword evidence="4" id="KW-0812">Transmembrane</keyword>
<dbReference type="SUPFAM" id="SSF49785">
    <property type="entry name" value="Galactose-binding domain-like"/>
    <property type="match status" value="1"/>
</dbReference>
<dbReference type="InterPro" id="IPR006103">
    <property type="entry name" value="Glyco_hydro_2_cat"/>
</dbReference>